<dbReference type="GO" id="GO:0005737">
    <property type="term" value="C:cytoplasm"/>
    <property type="evidence" value="ECO:0007669"/>
    <property type="project" value="TreeGrafter"/>
</dbReference>
<feature type="region of interest" description="Disordered" evidence="1">
    <location>
        <begin position="546"/>
        <end position="573"/>
    </location>
</feature>
<evidence type="ECO:0000259" key="2">
    <source>
        <dbReference type="SMART" id="SM01030"/>
    </source>
</evidence>
<dbReference type="InterPro" id="IPR018326">
    <property type="entry name" value="Rad4_beta-hairpin_dom1"/>
</dbReference>
<feature type="compositionally biased region" description="Basic residues" evidence="1">
    <location>
        <begin position="33"/>
        <end position="51"/>
    </location>
</feature>
<dbReference type="SMART" id="SM01030">
    <property type="entry name" value="BHD_1"/>
    <property type="match status" value="1"/>
</dbReference>
<feature type="region of interest" description="Disordered" evidence="1">
    <location>
        <begin position="105"/>
        <end position="134"/>
    </location>
</feature>
<feature type="region of interest" description="Disordered" evidence="1">
    <location>
        <begin position="33"/>
        <end position="55"/>
    </location>
</feature>
<dbReference type="SUPFAM" id="SSF54001">
    <property type="entry name" value="Cysteine proteinases"/>
    <property type="match status" value="1"/>
</dbReference>
<reference evidence="3 4" key="1">
    <citation type="submission" date="2024-03" db="EMBL/GenBank/DDBJ databases">
        <title>Complete genome sequence of the green alga Chloropicon roscoffensis RCC1871.</title>
        <authorList>
            <person name="Lemieux C."/>
            <person name="Pombert J.-F."/>
            <person name="Otis C."/>
            <person name="Turmel M."/>
        </authorList>
    </citation>
    <scope>NUCLEOTIDE SEQUENCE [LARGE SCALE GENOMIC DNA]</scope>
    <source>
        <strain evidence="3 4">RCC1871</strain>
    </source>
</reference>
<feature type="domain" description="Rad4 beta-hairpin" evidence="2">
    <location>
        <begin position="475"/>
        <end position="527"/>
    </location>
</feature>
<name>A0AAX4PGE6_9CHLO</name>
<evidence type="ECO:0000313" key="3">
    <source>
        <dbReference type="EMBL" id="WZN65324.1"/>
    </source>
</evidence>
<dbReference type="InterPro" id="IPR042488">
    <property type="entry name" value="Rad4_BHD3_sf"/>
</dbReference>
<feature type="region of interest" description="Disordered" evidence="1">
    <location>
        <begin position="1"/>
        <end position="20"/>
    </location>
</feature>
<gene>
    <name evidence="3" type="ORF">HKI87_12g68820</name>
</gene>
<dbReference type="Gene3D" id="3.90.260.10">
    <property type="entry name" value="Transglutaminase-like"/>
    <property type="match status" value="1"/>
</dbReference>
<dbReference type="GO" id="GO:0000111">
    <property type="term" value="C:nucleotide-excision repair factor 2 complex"/>
    <property type="evidence" value="ECO:0007669"/>
    <property type="project" value="TreeGrafter"/>
</dbReference>
<organism evidence="3 4">
    <name type="scientific">Chloropicon roscoffensis</name>
    <dbReference type="NCBI Taxonomy" id="1461544"/>
    <lineage>
        <taxon>Eukaryota</taxon>
        <taxon>Viridiplantae</taxon>
        <taxon>Chlorophyta</taxon>
        <taxon>Chloropicophyceae</taxon>
        <taxon>Chloropicales</taxon>
        <taxon>Chloropicaceae</taxon>
        <taxon>Chloropicon</taxon>
    </lineage>
</organism>
<dbReference type="InterPro" id="IPR038765">
    <property type="entry name" value="Papain-like_cys_pep_sf"/>
</dbReference>
<feature type="compositionally biased region" description="Acidic residues" evidence="1">
    <location>
        <begin position="1"/>
        <end position="17"/>
    </location>
</feature>
<dbReference type="GO" id="GO:0006289">
    <property type="term" value="P:nucleotide-excision repair"/>
    <property type="evidence" value="ECO:0007669"/>
    <property type="project" value="InterPro"/>
</dbReference>
<feature type="compositionally biased region" description="Acidic residues" evidence="1">
    <location>
        <begin position="119"/>
        <end position="134"/>
    </location>
</feature>
<accession>A0AAX4PGE6</accession>
<keyword evidence="4" id="KW-1185">Reference proteome</keyword>
<evidence type="ECO:0000313" key="4">
    <source>
        <dbReference type="Proteomes" id="UP001472866"/>
    </source>
</evidence>
<dbReference type="Gene3D" id="2.20.20.110">
    <property type="entry name" value="Rad4, beta-hairpin domain BHD1"/>
    <property type="match status" value="1"/>
</dbReference>
<dbReference type="InterPro" id="IPR036985">
    <property type="entry name" value="Transglutaminase-like_sf"/>
</dbReference>
<evidence type="ECO:0000256" key="1">
    <source>
        <dbReference type="SAM" id="MobiDB-lite"/>
    </source>
</evidence>
<protein>
    <submittedName>
        <fullName evidence="3">DNA repair protein Rad4</fullName>
    </submittedName>
</protein>
<dbReference type="Proteomes" id="UP001472866">
    <property type="component" value="Chromosome 12"/>
</dbReference>
<dbReference type="GO" id="GO:0006298">
    <property type="term" value="P:mismatch repair"/>
    <property type="evidence" value="ECO:0007669"/>
    <property type="project" value="TreeGrafter"/>
</dbReference>
<dbReference type="GO" id="GO:0003697">
    <property type="term" value="F:single-stranded DNA binding"/>
    <property type="evidence" value="ECO:0007669"/>
    <property type="project" value="TreeGrafter"/>
</dbReference>
<proteinExistence type="predicted"/>
<dbReference type="Gene3D" id="3.30.70.2460">
    <property type="entry name" value="Rad4, beta-hairpin domain BHD3"/>
    <property type="match status" value="1"/>
</dbReference>
<dbReference type="PANTHER" id="PTHR12135">
    <property type="entry name" value="DNA REPAIR PROTEIN XP-C / RAD4"/>
    <property type="match status" value="1"/>
</dbReference>
<feature type="region of interest" description="Disordered" evidence="1">
    <location>
        <begin position="351"/>
        <end position="371"/>
    </location>
</feature>
<dbReference type="GO" id="GO:0003684">
    <property type="term" value="F:damaged DNA binding"/>
    <property type="evidence" value="ECO:0007669"/>
    <property type="project" value="InterPro"/>
</dbReference>
<dbReference type="InterPro" id="IPR004583">
    <property type="entry name" value="DNA_repair_Rad4"/>
</dbReference>
<dbReference type="AlphaFoldDB" id="A0AAX4PGE6"/>
<sequence length="735" mass="79734">MEEEATAMTPEEEEEEVNLPTFTLAEFSSRGLKRKLERTRTRTRTRTRKTKGVCLPLPTLTKREIEEPGSKAVGVCGARAKVKAGRRGEEEKQQEEQACDVEWEDIGDEGGEDLGGGREDDEEDAIDLTGGDGDEVDVSVEVESHDPLADASFARAWAVLVHRSHALCLLARGDHLDRAAGCPLLQGLVVSLVPSRLAPPPQRLRAKSLADLLRFYHRHLAPTVAASAEEVGLREGLLRAMGAGEECGGGCPEGGVAVLLAALLRGLGHRCRVVTCICPAPKTPKRAVQEYRSRLSRAEADEKAEAASAADDDDDEVVVVVETKGRRGRGAKKGGGREYGEWNAVVTRRGVQGVPRGDGAGEGSPPSPSSSAWVEVFLSDAWVSADPGTGSVGSAGSYLGQERGLCVAVEAGRRKDVTRRYAKMFHRRKREVDWGWWEETMVTVAAMGGWGAEARCDDDAGREEAELEAKAEEEAKADWPKTLGQAKQHPVYVLRRHLRRNQCLVAAPTFLGKFVGGEPLFLRREVQDLRSAKGWERVGRKVVEGEAGRPRVPEEAAGGGGEASSGPAKAKPALYSEDQTEAWRCEEVPSRSVLCPPLVQKLPDGLVHLPDATPKVMLALKAEGVVGEFALAVVGFARRGGRSVPEHRGVVCRQRDARQARHAHLELEFKLAEEARRKRLRQAAAGWRRVLGLLVKRRELRGRYLDGEKAKAGAGGAACRETPAMTMATAEVEEL</sequence>
<dbReference type="GO" id="GO:0071942">
    <property type="term" value="C:XPC complex"/>
    <property type="evidence" value="ECO:0007669"/>
    <property type="project" value="TreeGrafter"/>
</dbReference>
<dbReference type="Pfam" id="PF10403">
    <property type="entry name" value="BHD_1"/>
    <property type="match status" value="1"/>
</dbReference>
<dbReference type="PANTHER" id="PTHR12135:SF0">
    <property type="entry name" value="DNA REPAIR PROTEIN COMPLEMENTING XP-C CELLS"/>
    <property type="match status" value="1"/>
</dbReference>
<dbReference type="EMBL" id="CP151512">
    <property type="protein sequence ID" value="WZN65324.1"/>
    <property type="molecule type" value="Genomic_DNA"/>
</dbReference>